<dbReference type="Proteomes" id="UP000577707">
    <property type="component" value="Unassembled WGS sequence"/>
</dbReference>
<comment type="caution">
    <text evidence="2">The sequence shown here is derived from an EMBL/GenBank/DDBJ whole genome shotgun (WGS) entry which is preliminary data.</text>
</comment>
<evidence type="ECO:0000259" key="1">
    <source>
        <dbReference type="SMART" id="SM00065"/>
    </source>
</evidence>
<reference evidence="2 3" key="1">
    <citation type="submission" date="2020-08" db="EMBL/GenBank/DDBJ databases">
        <title>Genomic Encyclopedia of Type Strains, Phase III (KMG-III): the genomes of soil and plant-associated and newly described type strains.</title>
        <authorList>
            <person name="Whitman W."/>
        </authorList>
    </citation>
    <scope>NUCLEOTIDE SEQUENCE [LARGE SCALE GENOMIC DNA]</scope>
    <source>
        <strain evidence="2 3">CECT 3302</strain>
    </source>
</reference>
<dbReference type="Gene3D" id="1.10.10.2840">
    <property type="entry name" value="PucR C-terminal helix-turn-helix domain"/>
    <property type="match status" value="1"/>
</dbReference>
<dbReference type="Gene3D" id="3.30.450.40">
    <property type="match status" value="1"/>
</dbReference>
<dbReference type="RefSeq" id="WP_183545742.1">
    <property type="nucleotide sequence ID" value="NZ_JACHXG010000005.1"/>
</dbReference>
<dbReference type="EMBL" id="JACHXG010000005">
    <property type="protein sequence ID" value="MBB3089718.1"/>
    <property type="molecule type" value="Genomic_DNA"/>
</dbReference>
<dbReference type="PANTHER" id="PTHR33744:SF1">
    <property type="entry name" value="DNA-BINDING TRANSCRIPTIONAL ACTIVATOR ADER"/>
    <property type="match status" value="1"/>
</dbReference>
<sequence length="634" mass="67487">MNASAGPERSRVPDWLRMLGDDVSAEEIERHRARLLAEAPAERRAALQTEVELVRVIRDRLDERRRVARELAALNDLARRLATLHDPADVLQQVAVQARQLLAVDVAYIMLRQPDGVLRIEYADGSMGSALTGIELHEGEGLGGEVVRTGRPLWTRSYLTDESITRVPDVDAAAVSEQLGGIVGVPLRTGVETTDTLGVLLAADRRARRFHEHEIELLAALAAHAAVALRNATLFESYQAALDEVSKTNTTLKQTSELRETLADLVVRGGDVSDVADVIARAVGAAVAVVDRTGEVLNPGPSVAEVPVPEDLALFDDARTHTWQTPPGRHVAATAIALRDGVGGALVVATGAPLSPDGLRLLETGAVAVALAVVSEQAVAEAELRSRGELLAAALTAGTDEAGLRRRARAAGVDLDGGGTVLVLGHGAERAQRRLGDRVAAALGGWAADHAGHTVVLLSGVEPVVARDRVVRVEGPELPGAVGIAPWPGGVAALRAAHESARQTAALLVALDRGRSCALVAETSPYASLFGRAGRGDATAFIDDQIGPLVRHDAEKNRHLVETLETYLGQAQHHARTCAALHVHANTLYQRLDRITELLGEGWRGTDRALELQLALRLRRLAERLDARGEEPPL</sequence>
<accession>A0A7W5A595</accession>
<dbReference type="SMART" id="SM00065">
    <property type="entry name" value="GAF"/>
    <property type="match status" value="1"/>
</dbReference>
<dbReference type="InterPro" id="IPR003018">
    <property type="entry name" value="GAF"/>
</dbReference>
<dbReference type="InterPro" id="IPR051448">
    <property type="entry name" value="CdaR-like_regulators"/>
</dbReference>
<dbReference type="Pfam" id="PF13556">
    <property type="entry name" value="HTH_30"/>
    <property type="match status" value="1"/>
</dbReference>
<dbReference type="Pfam" id="PF13185">
    <property type="entry name" value="GAF_2"/>
    <property type="match status" value="1"/>
</dbReference>
<evidence type="ECO:0000313" key="3">
    <source>
        <dbReference type="Proteomes" id="UP000577707"/>
    </source>
</evidence>
<name>A0A7W5A595_9ACTN</name>
<proteinExistence type="predicted"/>
<feature type="domain" description="GAF" evidence="1">
    <location>
        <begin position="86"/>
        <end position="239"/>
    </location>
</feature>
<protein>
    <submittedName>
        <fullName evidence="2">GAF domain-containing protein</fullName>
    </submittedName>
</protein>
<dbReference type="AlphaFoldDB" id="A0A7W5A595"/>
<dbReference type="PANTHER" id="PTHR33744">
    <property type="entry name" value="CARBOHYDRATE DIACID REGULATOR"/>
    <property type="match status" value="1"/>
</dbReference>
<keyword evidence="3" id="KW-1185">Reference proteome</keyword>
<dbReference type="InterPro" id="IPR042070">
    <property type="entry name" value="PucR_C-HTH_sf"/>
</dbReference>
<dbReference type="SUPFAM" id="SSF55781">
    <property type="entry name" value="GAF domain-like"/>
    <property type="match status" value="1"/>
</dbReference>
<dbReference type="InterPro" id="IPR025736">
    <property type="entry name" value="PucR_C-HTH_dom"/>
</dbReference>
<organism evidence="2 3">
    <name type="scientific">Nocardioides albus</name>
    <dbReference type="NCBI Taxonomy" id="1841"/>
    <lineage>
        <taxon>Bacteria</taxon>
        <taxon>Bacillati</taxon>
        <taxon>Actinomycetota</taxon>
        <taxon>Actinomycetes</taxon>
        <taxon>Propionibacteriales</taxon>
        <taxon>Nocardioidaceae</taxon>
        <taxon>Nocardioides</taxon>
    </lineage>
</organism>
<dbReference type="InterPro" id="IPR029016">
    <property type="entry name" value="GAF-like_dom_sf"/>
</dbReference>
<evidence type="ECO:0000313" key="2">
    <source>
        <dbReference type="EMBL" id="MBB3089718.1"/>
    </source>
</evidence>
<gene>
    <name evidence="2" type="ORF">FHS12_002667</name>
</gene>